<dbReference type="EMBL" id="AP022580">
    <property type="protein sequence ID" value="BBX94697.1"/>
    <property type="molecule type" value="Genomic_DNA"/>
</dbReference>
<dbReference type="RefSeq" id="WP_077743993.1">
    <property type="nucleotide sequence ID" value="NZ_AP022580.1"/>
</dbReference>
<evidence type="ECO:0000313" key="2">
    <source>
        <dbReference type="Proteomes" id="UP000466683"/>
    </source>
</evidence>
<protein>
    <submittedName>
        <fullName evidence="1">Uncharacterized protein</fullName>
    </submittedName>
</protein>
<name>A0ABN5ZKM7_9MYCO</name>
<evidence type="ECO:0000313" key="1">
    <source>
        <dbReference type="EMBL" id="BBX94697.1"/>
    </source>
</evidence>
<proteinExistence type="predicted"/>
<keyword evidence="1" id="KW-0614">Plasmid</keyword>
<geneLocation type="plasmid" evidence="1 2">
    <name>pJCM15653</name>
</geneLocation>
<sequence>MEKVGKAWVYLVDDSTGVVYHDVEIHPSGVLRASNRASQEVTNVGTVQGETKAVYYAPHAWTRVEPVRHRDLTVWVSDVEMQRTDPEWRQLASCVGRDNVNALAMQYLRDSYGDRDDLVKVVEEAFDGGTKFGSANGDRTVRFACYRLE</sequence>
<gene>
    <name evidence="1" type="ORF">MBOE_63460</name>
</gene>
<keyword evidence="2" id="KW-1185">Reference proteome</keyword>
<accession>A0ABN5ZKM7</accession>
<reference evidence="1 2" key="1">
    <citation type="journal article" date="2019" name="Emerg. Microbes Infect.">
        <title>Comprehensive subspecies identification of 175 nontuberculous mycobacteria species based on 7547 genomic profiles.</title>
        <authorList>
            <person name="Matsumoto Y."/>
            <person name="Kinjo T."/>
            <person name="Motooka D."/>
            <person name="Nabeya D."/>
            <person name="Jung N."/>
            <person name="Uechi K."/>
            <person name="Horii T."/>
            <person name="Iida T."/>
            <person name="Fujita J."/>
            <person name="Nakamura S."/>
        </authorList>
    </citation>
    <scope>NUCLEOTIDE SEQUENCE [LARGE SCALE GENOMIC DNA]</scope>
    <source>
        <strain evidence="1 2">JCM 15653</strain>
        <plasmid evidence="1">pJCM15653</plasmid>
    </source>
</reference>
<dbReference type="Proteomes" id="UP000466683">
    <property type="component" value="Plasmid pJCM15653"/>
</dbReference>
<organism evidence="1 2">
    <name type="scientific">Mycolicibacterium boenickei</name>
    <dbReference type="NCBI Taxonomy" id="146017"/>
    <lineage>
        <taxon>Bacteria</taxon>
        <taxon>Bacillati</taxon>
        <taxon>Actinomycetota</taxon>
        <taxon>Actinomycetes</taxon>
        <taxon>Mycobacteriales</taxon>
        <taxon>Mycobacteriaceae</taxon>
        <taxon>Mycolicibacterium</taxon>
    </lineage>
</organism>